<organism evidence="6 7">
    <name type="scientific">Botryobasidium botryosum (strain FD-172 SS1)</name>
    <dbReference type="NCBI Taxonomy" id="930990"/>
    <lineage>
        <taxon>Eukaryota</taxon>
        <taxon>Fungi</taxon>
        <taxon>Dikarya</taxon>
        <taxon>Basidiomycota</taxon>
        <taxon>Agaricomycotina</taxon>
        <taxon>Agaricomycetes</taxon>
        <taxon>Cantharellales</taxon>
        <taxon>Botryobasidiaceae</taxon>
        <taxon>Botryobasidium</taxon>
    </lineage>
</organism>
<dbReference type="Proteomes" id="UP000027195">
    <property type="component" value="Unassembled WGS sequence"/>
</dbReference>
<comment type="similarity">
    <text evidence="2">Belongs to the major facilitator superfamily. Monocarboxylate porter (TC 2.A.1.13) family.</text>
</comment>
<keyword evidence="4" id="KW-0472">Membrane</keyword>
<reference evidence="7" key="1">
    <citation type="journal article" date="2014" name="Proc. Natl. Acad. Sci. U.S.A.">
        <title>Extensive sampling of basidiomycete genomes demonstrates inadequacy of the white-rot/brown-rot paradigm for wood decay fungi.</title>
        <authorList>
            <person name="Riley R."/>
            <person name="Salamov A.A."/>
            <person name="Brown D.W."/>
            <person name="Nagy L.G."/>
            <person name="Floudas D."/>
            <person name="Held B.W."/>
            <person name="Levasseur A."/>
            <person name="Lombard V."/>
            <person name="Morin E."/>
            <person name="Otillar R."/>
            <person name="Lindquist E.A."/>
            <person name="Sun H."/>
            <person name="LaButti K.M."/>
            <person name="Schmutz J."/>
            <person name="Jabbour D."/>
            <person name="Luo H."/>
            <person name="Baker S.E."/>
            <person name="Pisabarro A.G."/>
            <person name="Walton J.D."/>
            <person name="Blanchette R.A."/>
            <person name="Henrissat B."/>
            <person name="Martin F."/>
            <person name="Cullen D."/>
            <person name="Hibbett D.S."/>
            <person name="Grigoriev I.V."/>
        </authorList>
    </citation>
    <scope>NUCLEOTIDE SEQUENCE [LARGE SCALE GENOMIC DNA]</scope>
    <source>
        <strain evidence="7">FD-172 SS1</strain>
    </source>
</reference>
<dbReference type="SUPFAM" id="SSF103473">
    <property type="entry name" value="MFS general substrate transporter"/>
    <property type="match status" value="1"/>
</dbReference>
<feature type="compositionally biased region" description="Basic and acidic residues" evidence="3">
    <location>
        <begin position="20"/>
        <end position="35"/>
    </location>
</feature>
<dbReference type="PROSITE" id="PS50850">
    <property type="entry name" value="MFS"/>
    <property type="match status" value="1"/>
</dbReference>
<feature type="transmembrane region" description="Helical" evidence="4">
    <location>
        <begin position="114"/>
        <end position="132"/>
    </location>
</feature>
<evidence type="ECO:0000256" key="2">
    <source>
        <dbReference type="ARBA" id="ARBA00006727"/>
    </source>
</evidence>
<evidence type="ECO:0000313" key="7">
    <source>
        <dbReference type="Proteomes" id="UP000027195"/>
    </source>
</evidence>
<feature type="transmembrane region" description="Helical" evidence="4">
    <location>
        <begin position="341"/>
        <end position="364"/>
    </location>
</feature>
<evidence type="ECO:0000256" key="3">
    <source>
        <dbReference type="SAM" id="MobiDB-lite"/>
    </source>
</evidence>
<dbReference type="Gene3D" id="1.20.1250.20">
    <property type="entry name" value="MFS general substrate transporter like domains"/>
    <property type="match status" value="2"/>
</dbReference>
<feature type="transmembrane region" description="Helical" evidence="4">
    <location>
        <begin position="85"/>
        <end position="107"/>
    </location>
</feature>
<dbReference type="AlphaFoldDB" id="A0A067MSU5"/>
<feature type="transmembrane region" description="Helical" evidence="4">
    <location>
        <begin position="376"/>
        <end position="398"/>
    </location>
</feature>
<feature type="region of interest" description="Disordered" evidence="3">
    <location>
        <begin position="1"/>
        <end position="36"/>
    </location>
</feature>
<dbReference type="OrthoDB" id="6509908at2759"/>
<evidence type="ECO:0000259" key="5">
    <source>
        <dbReference type="PROSITE" id="PS50850"/>
    </source>
</evidence>
<evidence type="ECO:0000313" key="6">
    <source>
        <dbReference type="EMBL" id="KDQ14907.1"/>
    </source>
</evidence>
<dbReference type="EMBL" id="KL198035">
    <property type="protein sequence ID" value="KDQ14907.1"/>
    <property type="molecule type" value="Genomic_DNA"/>
</dbReference>
<sequence length="439" mass="47306">MQSTVAESKETVSIVTQTSDVERRESDPSTTFKEDDFPEGGTRAWLTVVGSFLVYFASFGMINSFGTFQDFYEKDYLSDSPPSAIAFIGSLQITLLYVGGLFTGPLFDAFGLQYMYPLAALGSVISLIALSFTHPQQIWQQFLSQGVLFGLVVGFGTQPALAVVGHYFKRRRALAMGIVAAGSSTGGVCFPIMFTRLFQKIGYAWSVRVGALITLICYGFAMLISRPRLPRRSLTRLSQLVDLDGFKDPRYSVLLAGTFLVNLGLYIPYFYLGPFAQLIGVSSTVHPYLLSMINGASFVGRVLGGQLADRYGRLNVLFPATLIAGVLVLAMWLPAQGAAPLIVFACLYGIMSGVHISVCPAVIGNFSPTDRLGARIGTFFAGIAVATLIGTPLGGAFLRHGVVAEYHNLAIFSGVMIVAGALIIGGARLLCTRNLKAKW</sequence>
<proteinExistence type="inferred from homology"/>
<dbReference type="InterPro" id="IPR050327">
    <property type="entry name" value="Proton-linked_MCT"/>
</dbReference>
<keyword evidence="7" id="KW-1185">Reference proteome</keyword>
<dbReference type="InterPro" id="IPR020846">
    <property type="entry name" value="MFS_dom"/>
</dbReference>
<feature type="transmembrane region" description="Helical" evidence="4">
    <location>
        <begin position="138"/>
        <end position="161"/>
    </location>
</feature>
<feature type="domain" description="Major facilitator superfamily (MFS) profile" evidence="5">
    <location>
        <begin position="250"/>
        <end position="439"/>
    </location>
</feature>
<dbReference type="GO" id="GO:0022857">
    <property type="term" value="F:transmembrane transporter activity"/>
    <property type="evidence" value="ECO:0007669"/>
    <property type="project" value="InterPro"/>
</dbReference>
<dbReference type="InterPro" id="IPR036259">
    <property type="entry name" value="MFS_trans_sf"/>
</dbReference>
<comment type="subcellular location">
    <subcellularLocation>
        <location evidence="1">Membrane</location>
        <topology evidence="1">Multi-pass membrane protein</topology>
    </subcellularLocation>
</comment>
<feature type="transmembrane region" description="Helical" evidence="4">
    <location>
        <begin position="316"/>
        <end position="335"/>
    </location>
</feature>
<dbReference type="InterPro" id="IPR011701">
    <property type="entry name" value="MFS"/>
</dbReference>
<dbReference type="PANTHER" id="PTHR11360:SF281">
    <property type="entry name" value="ASPYRIDONES EFFLUX PROTEIN APDF-RELATED"/>
    <property type="match status" value="1"/>
</dbReference>
<evidence type="ECO:0000256" key="1">
    <source>
        <dbReference type="ARBA" id="ARBA00004141"/>
    </source>
</evidence>
<keyword evidence="4" id="KW-0812">Transmembrane</keyword>
<dbReference type="PANTHER" id="PTHR11360">
    <property type="entry name" value="MONOCARBOXYLATE TRANSPORTER"/>
    <property type="match status" value="1"/>
</dbReference>
<gene>
    <name evidence="6" type="ORF">BOTBODRAFT_131901</name>
</gene>
<accession>A0A067MSU5</accession>
<feature type="transmembrane region" description="Helical" evidence="4">
    <location>
        <begin position="205"/>
        <end position="224"/>
    </location>
</feature>
<dbReference type="GO" id="GO:0016020">
    <property type="term" value="C:membrane"/>
    <property type="evidence" value="ECO:0007669"/>
    <property type="project" value="UniProtKB-SubCell"/>
</dbReference>
<dbReference type="Pfam" id="PF07690">
    <property type="entry name" value="MFS_1"/>
    <property type="match status" value="1"/>
</dbReference>
<feature type="transmembrane region" description="Helical" evidence="4">
    <location>
        <begin position="253"/>
        <end position="273"/>
    </location>
</feature>
<feature type="transmembrane region" description="Helical" evidence="4">
    <location>
        <begin position="285"/>
        <end position="304"/>
    </location>
</feature>
<dbReference type="CDD" id="cd17352">
    <property type="entry name" value="MFS_MCT_SLC16"/>
    <property type="match status" value="1"/>
</dbReference>
<feature type="compositionally biased region" description="Polar residues" evidence="3">
    <location>
        <begin position="1"/>
        <end position="19"/>
    </location>
</feature>
<name>A0A067MSU5_BOTB1</name>
<feature type="transmembrane region" description="Helical" evidence="4">
    <location>
        <begin position="410"/>
        <end position="431"/>
    </location>
</feature>
<evidence type="ECO:0000256" key="4">
    <source>
        <dbReference type="SAM" id="Phobius"/>
    </source>
</evidence>
<feature type="transmembrane region" description="Helical" evidence="4">
    <location>
        <begin position="44"/>
        <end position="65"/>
    </location>
</feature>
<keyword evidence="4" id="KW-1133">Transmembrane helix</keyword>
<dbReference type="HOGENOM" id="CLU_001265_1_2_1"/>
<dbReference type="InParanoid" id="A0A067MSU5"/>
<protein>
    <recommendedName>
        <fullName evidence="5">Major facilitator superfamily (MFS) profile domain-containing protein</fullName>
    </recommendedName>
</protein>
<feature type="transmembrane region" description="Helical" evidence="4">
    <location>
        <begin position="173"/>
        <end position="193"/>
    </location>
</feature>